<feature type="domain" description="Response regulatory" evidence="7">
    <location>
        <begin position="4"/>
        <end position="122"/>
    </location>
</feature>
<proteinExistence type="predicted"/>
<dbReference type="OrthoDB" id="9808843at2"/>
<name>A0A5N8XU75_9ACTN</name>
<dbReference type="InterPro" id="IPR000792">
    <property type="entry name" value="Tscrpt_reg_LuxR_C"/>
</dbReference>
<evidence type="ECO:0000256" key="5">
    <source>
        <dbReference type="PROSITE-ProRule" id="PRU00169"/>
    </source>
</evidence>
<dbReference type="PRINTS" id="PR00038">
    <property type="entry name" value="HTHLUXR"/>
</dbReference>
<dbReference type="EMBL" id="VJZC01000482">
    <property type="protein sequence ID" value="MPY62919.1"/>
    <property type="molecule type" value="Genomic_DNA"/>
</dbReference>
<dbReference type="SUPFAM" id="SSF52172">
    <property type="entry name" value="CheY-like"/>
    <property type="match status" value="1"/>
</dbReference>
<dbReference type="InterPro" id="IPR011006">
    <property type="entry name" value="CheY-like_superfamily"/>
</dbReference>
<keyword evidence="9" id="KW-1185">Reference proteome</keyword>
<dbReference type="PROSITE" id="PS50110">
    <property type="entry name" value="RESPONSE_REGULATORY"/>
    <property type="match status" value="1"/>
</dbReference>
<protein>
    <submittedName>
        <fullName evidence="8">Response regulator transcription factor</fullName>
    </submittedName>
</protein>
<evidence type="ECO:0000313" key="8">
    <source>
        <dbReference type="EMBL" id="MPY62919.1"/>
    </source>
</evidence>
<keyword evidence="1 5" id="KW-0597">Phosphoprotein</keyword>
<accession>A0A5N8XU75</accession>
<dbReference type="RefSeq" id="WP_152776248.1">
    <property type="nucleotide sequence ID" value="NZ_VJZC01000482.1"/>
</dbReference>
<evidence type="ECO:0000313" key="9">
    <source>
        <dbReference type="Proteomes" id="UP000400924"/>
    </source>
</evidence>
<dbReference type="SUPFAM" id="SSF46894">
    <property type="entry name" value="C-terminal effector domain of the bipartite response regulators"/>
    <property type="match status" value="1"/>
</dbReference>
<gene>
    <name evidence="8" type="ORF">FNH08_38935</name>
</gene>
<dbReference type="PANTHER" id="PTHR43214:SF24">
    <property type="entry name" value="TRANSCRIPTIONAL REGULATORY PROTEIN NARL-RELATED"/>
    <property type="match status" value="1"/>
</dbReference>
<sequence length="230" mass="24942">MPIRILLADDQELLRITFRILIEENPDMEVVGEASDGAQAVALTRTHRPDIVLMDIRMPGTDGLAATTAICRDPNLAATRVLILTTFETDEYVARALRAGASGFLGKDVSAYTLLDGIRTVASGEALLSPTATQTLITRFLTTADPQSDPPPELTALTTREREVMALAAEGKTNTEIADDLVLSPLTVRTHIQRAMNKLGARDRAQLVVIAYQSGLVHPRPRTNGTTDDR</sequence>
<dbReference type="Pfam" id="PF00072">
    <property type="entry name" value="Response_reg"/>
    <property type="match status" value="1"/>
</dbReference>
<evidence type="ECO:0000256" key="2">
    <source>
        <dbReference type="ARBA" id="ARBA00023015"/>
    </source>
</evidence>
<dbReference type="InterPro" id="IPR058245">
    <property type="entry name" value="NreC/VraR/RcsB-like_REC"/>
</dbReference>
<dbReference type="SMART" id="SM00421">
    <property type="entry name" value="HTH_LUXR"/>
    <property type="match status" value="1"/>
</dbReference>
<evidence type="ECO:0000259" key="7">
    <source>
        <dbReference type="PROSITE" id="PS50110"/>
    </source>
</evidence>
<dbReference type="AlphaFoldDB" id="A0A5N8XU75"/>
<evidence type="ECO:0000256" key="3">
    <source>
        <dbReference type="ARBA" id="ARBA00023125"/>
    </source>
</evidence>
<feature type="modified residue" description="4-aspartylphosphate" evidence="5">
    <location>
        <position position="55"/>
    </location>
</feature>
<evidence type="ECO:0000256" key="1">
    <source>
        <dbReference type="ARBA" id="ARBA00022553"/>
    </source>
</evidence>
<dbReference type="PROSITE" id="PS50043">
    <property type="entry name" value="HTH_LUXR_2"/>
    <property type="match status" value="1"/>
</dbReference>
<dbReference type="PANTHER" id="PTHR43214">
    <property type="entry name" value="TWO-COMPONENT RESPONSE REGULATOR"/>
    <property type="match status" value="1"/>
</dbReference>
<dbReference type="Proteomes" id="UP000400924">
    <property type="component" value="Unassembled WGS sequence"/>
</dbReference>
<feature type="domain" description="HTH luxR-type" evidence="6">
    <location>
        <begin position="150"/>
        <end position="215"/>
    </location>
</feature>
<dbReference type="InterPro" id="IPR039420">
    <property type="entry name" value="WalR-like"/>
</dbReference>
<keyword evidence="2" id="KW-0805">Transcription regulation</keyword>
<keyword evidence="3" id="KW-0238">DNA-binding</keyword>
<dbReference type="Pfam" id="PF00196">
    <property type="entry name" value="GerE"/>
    <property type="match status" value="1"/>
</dbReference>
<evidence type="ECO:0000256" key="4">
    <source>
        <dbReference type="ARBA" id="ARBA00023163"/>
    </source>
</evidence>
<comment type="caution">
    <text evidence="8">The sequence shown here is derived from an EMBL/GenBank/DDBJ whole genome shotgun (WGS) entry which is preliminary data.</text>
</comment>
<dbReference type="SMART" id="SM00448">
    <property type="entry name" value="REC"/>
    <property type="match status" value="1"/>
</dbReference>
<dbReference type="GO" id="GO:0003677">
    <property type="term" value="F:DNA binding"/>
    <property type="evidence" value="ECO:0007669"/>
    <property type="project" value="UniProtKB-KW"/>
</dbReference>
<dbReference type="CDD" id="cd17535">
    <property type="entry name" value="REC_NarL-like"/>
    <property type="match status" value="1"/>
</dbReference>
<keyword evidence="4" id="KW-0804">Transcription</keyword>
<organism evidence="8 9">
    <name type="scientific">Streptomyces spongiae</name>
    <dbReference type="NCBI Taxonomy" id="565072"/>
    <lineage>
        <taxon>Bacteria</taxon>
        <taxon>Bacillati</taxon>
        <taxon>Actinomycetota</taxon>
        <taxon>Actinomycetes</taxon>
        <taxon>Kitasatosporales</taxon>
        <taxon>Streptomycetaceae</taxon>
        <taxon>Streptomyces</taxon>
    </lineage>
</organism>
<dbReference type="PROSITE" id="PS00622">
    <property type="entry name" value="HTH_LUXR_1"/>
    <property type="match status" value="1"/>
</dbReference>
<dbReference type="Gene3D" id="3.40.50.2300">
    <property type="match status" value="1"/>
</dbReference>
<dbReference type="CDD" id="cd06170">
    <property type="entry name" value="LuxR_C_like"/>
    <property type="match status" value="1"/>
</dbReference>
<reference evidence="8 9" key="1">
    <citation type="submission" date="2019-07" db="EMBL/GenBank/DDBJ databases">
        <title>New species of Amycolatopsis and Streptomyces.</title>
        <authorList>
            <person name="Duangmal K."/>
            <person name="Teo W.F.A."/>
            <person name="Lipun K."/>
        </authorList>
    </citation>
    <scope>NUCLEOTIDE SEQUENCE [LARGE SCALE GENOMIC DNA]</scope>
    <source>
        <strain evidence="8 9">NBRC 106415</strain>
    </source>
</reference>
<dbReference type="GO" id="GO:0006355">
    <property type="term" value="P:regulation of DNA-templated transcription"/>
    <property type="evidence" value="ECO:0007669"/>
    <property type="project" value="InterPro"/>
</dbReference>
<evidence type="ECO:0000259" key="6">
    <source>
        <dbReference type="PROSITE" id="PS50043"/>
    </source>
</evidence>
<dbReference type="InterPro" id="IPR016032">
    <property type="entry name" value="Sig_transdc_resp-reg_C-effctor"/>
</dbReference>
<dbReference type="GO" id="GO:0000160">
    <property type="term" value="P:phosphorelay signal transduction system"/>
    <property type="evidence" value="ECO:0007669"/>
    <property type="project" value="InterPro"/>
</dbReference>
<dbReference type="InterPro" id="IPR001789">
    <property type="entry name" value="Sig_transdc_resp-reg_receiver"/>
</dbReference>